<dbReference type="STRING" id="35608.A0A2U1QAX3"/>
<dbReference type="SUPFAM" id="SSF52200">
    <property type="entry name" value="Toll/Interleukin receptor TIR domain"/>
    <property type="match status" value="1"/>
</dbReference>
<reference evidence="3 4" key="1">
    <citation type="journal article" date="2018" name="Mol. Plant">
        <title>The genome of Artemisia annua provides insight into the evolution of Asteraceae family and artemisinin biosynthesis.</title>
        <authorList>
            <person name="Shen Q."/>
            <person name="Zhang L."/>
            <person name="Liao Z."/>
            <person name="Wang S."/>
            <person name="Yan T."/>
            <person name="Shi P."/>
            <person name="Liu M."/>
            <person name="Fu X."/>
            <person name="Pan Q."/>
            <person name="Wang Y."/>
            <person name="Lv Z."/>
            <person name="Lu X."/>
            <person name="Zhang F."/>
            <person name="Jiang W."/>
            <person name="Ma Y."/>
            <person name="Chen M."/>
            <person name="Hao X."/>
            <person name="Li L."/>
            <person name="Tang Y."/>
            <person name="Lv G."/>
            <person name="Zhou Y."/>
            <person name="Sun X."/>
            <person name="Brodelius P.E."/>
            <person name="Rose J.K.C."/>
            <person name="Tang K."/>
        </authorList>
    </citation>
    <scope>NUCLEOTIDE SEQUENCE [LARGE SCALE GENOMIC DNA]</scope>
    <source>
        <strain evidence="4">cv. Huhao1</strain>
        <tissue evidence="3">Leaf</tissue>
    </source>
</reference>
<dbReference type="OrthoDB" id="1664372at2759"/>
<keyword evidence="4" id="KW-1185">Reference proteome</keyword>
<dbReference type="Proteomes" id="UP000245207">
    <property type="component" value="Unassembled WGS sequence"/>
</dbReference>
<dbReference type="InterPro" id="IPR003781">
    <property type="entry name" value="CoA-bd"/>
</dbReference>
<proteinExistence type="predicted"/>
<dbReference type="PROSITE" id="PS50104">
    <property type="entry name" value="TIR"/>
    <property type="match status" value="1"/>
</dbReference>
<name>A0A2U1QAX3_ARTAN</name>
<dbReference type="InterPro" id="IPR035897">
    <property type="entry name" value="Toll_tir_struct_dom_sf"/>
</dbReference>
<organism evidence="3 4">
    <name type="scientific">Artemisia annua</name>
    <name type="common">Sweet wormwood</name>
    <dbReference type="NCBI Taxonomy" id="35608"/>
    <lineage>
        <taxon>Eukaryota</taxon>
        <taxon>Viridiplantae</taxon>
        <taxon>Streptophyta</taxon>
        <taxon>Embryophyta</taxon>
        <taxon>Tracheophyta</taxon>
        <taxon>Spermatophyta</taxon>
        <taxon>Magnoliopsida</taxon>
        <taxon>eudicotyledons</taxon>
        <taxon>Gunneridae</taxon>
        <taxon>Pentapetalae</taxon>
        <taxon>asterids</taxon>
        <taxon>campanulids</taxon>
        <taxon>Asterales</taxon>
        <taxon>Asteraceae</taxon>
        <taxon>Asteroideae</taxon>
        <taxon>Anthemideae</taxon>
        <taxon>Artemisiinae</taxon>
        <taxon>Artemisia</taxon>
    </lineage>
</organism>
<dbReference type="SUPFAM" id="SSF51735">
    <property type="entry name" value="NAD(P)-binding Rossmann-fold domains"/>
    <property type="match status" value="1"/>
</dbReference>
<dbReference type="Gene3D" id="3.40.50.10140">
    <property type="entry name" value="Toll/interleukin-1 receptor homology (TIR) domain"/>
    <property type="match status" value="1"/>
</dbReference>
<sequence length="438" mass="49113">MKMLWFIGEWIGAYNVFDESPQRIWLFGELDNRPREDQVKPIGIAFGPVSSSKSWNYEVFLSFRGEDTRKTFVDHLYSALVQQGIQTYKDDETLPRDESIGPSLLKAIRESRIAVVVLSENYADSSWCLDELAYIMECMGTRGHIVMPKGKYGEAFAKHELENNNKVNSWKKAIAYAGNLAGWVTKEYANGYALGCAYAQPMYAYPCVGITGFKNSALGECCCIEIGAYVKVGQKSDSNWLCNIMLLLLLGTRVLFLLFAKGFNSVADAKTETKANASIIYVPPPIATAAIMEALEVELDLIVCITLGIPQHDMVKAVKAALLQQSKTRLIGPNCPAIPELKFFARYFFMLIYHIQYNKRFSKLPSSLILANLADLGFESVEVRWMVVTLVVDTGRGNKRLLQYHKLLGGIISDDTRRHKKDWFAVADGSGFIIRSGR</sequence>
<keyword evidence="1" id="KW-0520">NAD</keyword>
<dbReference type="InterPro" id="IPR000157">
    <property type="entry name" value="TIR_dom"/>
</dbReference>
<dbReference type="InterPro" id="IPR036291">
    <property type="entry name" value="NAD(P)-bd_dom_sf"/>
</dbReference>
<evidence type="ECO:0000256" key="1">
    <source>
        <dbReference type="ARBA" id="ARBA00023027"/>
    </source>
</evidence>
<dbReference type="PANTHER" id="PTHR32009">
    <property type="entry name" value="TMV RESISTANCE PROTEIN N-LIKE"/>
    <property type="match status" value="1"/>
</dbReference>
<feature type="domain" description="TIR" evidence="2">
    <location>
        <begin position="55"/>
        <end position="178"/>
    </location>
</feature>
<dbReference type="SMART" id="SM00255">
    <property type="entry name" value="TIR"/>
    <property type="match status" value="1"/>
</dbReference>
<dbReference type="SMR" id="A0A2U1QAX3"/>
<dbReference type="PANTHER" id="PTHR32009:SF109">
    <property type="entry name" value="TOLL-INTERLEUKIN-RESISTANCE (TIR) DOMAIN FAMILY PROTEIN"/>
    <property type="match status" value="1"/>
</dbReference>
<dbReference type="Gene3D" id="3.40.50.720">
    <property type="entry name" value="NAD(P)-binding Rossmann-like Domain"/>
    <property type="match status" value="1"/>
</dbReference>
<evidence type="ECO:0000313" key="3">
    <source>
        <dbReference type="EMBL" id="PWA95154.1"/>
    </source>
</evidence>
<dbReference type="EMBL" id="PKPP01000261">
    <property type="protein sequence ID" value="PWA95154.1"/>
    <property type="molecule type" value="Genomic_DNA"/>
</dbReference>
<dbReference type="AlphaFoldDB" id="A0A2U1QAX3"/>
<dbReference type="GO" id="GO:0007165">
    <property type="term" value="P:signal transduction"/>
    <property type="evidence" value="ECO:0007669"/>
    <property type="project" value="InterPro"/>
</dbReference>
<gene>
    <name evidence="3" type="ORF">CTI12_AA054010</name>
</gene>
<accession>A0A2U1QAX3</accession>
<evidence type="ECO:0000259" key="2">
    <source>
        <dbReference type="PROSITE" id="PS50104"/>
    </source>
</evidence>
<evidence type="ECO:0000313" key="4">
    <source>
        <dbReference type="Proteomes" id="UP000245207"/>
    </source>
</evidence>
<protein>
    <submittedName>
        <fullName evidence="3">Nucleotide-binding site protein</fullName>
    </submittedName>
</protein>
<dbReference type="Pfam" id="PF01582">
    <property type="entry name" value="TIR"/>
    <property type="match status" value="1"/>
</dbReference>
<comment type="caution">
    <text evidence="3">The sequence shown here is derived from an EMBL/GenBank/DDBJ whole genome shotgun (WGS) entry which is preliminary data.</text>
</comment>
<dbReference type="Pfam" id="PF02629">
    <property type="entry name" value="CoA_binding"/>
    <property type="match status" value="1"/>
</dbReference>